<sequence length="550" mass="61690">MSYRQEYKEKLDRKNVNKTTQTASKSQLEIKLKDAVQTSLLALKSTDARRFVDIAIAMNQVKFMQHVSPNRFKNKGKYHEAKECAFDGLVHAVSDCDIQVDDIFNFIKNKSRIFQKNTTDHHKTINTHLIKFNGTAKSGLVLESLKLNALFLNGFNSEQQQNIKKDFITFISKENDASKEERKDWRDDIFSSNILLVQPGVKEIAGPSLAGGGGIKDSVMGMPNMEVMAQVENSRNDYLSDDDDFFAAEAHRAGKVRVDVNLLGMQKQLPVRQPSGALIEDGYNPADEGSFVAETRIRSGGHIGDMLQVSGIQTKKTMSQLHNDAKQAQLNNKDTASFNSARGIIEKGLKCLQPNLTREENTNASLPDVFFDTYTNAVIPRSVVHITSNSGQLQFANSIRSIIASREFLQSSFVVSAVGTQRDEQKFQFNKFVDHAMLLVKIHNQVFFVDPKSRIGTFFSAQNPLGRDYDIPILTSNLQSPAAVDCVRHTGVLGLYLCDAILKMPDGVQLVDYFKSHHIHMNLDKKTLKLPNVSENESRRLANYLARLPE</sequence>
<dbReference type="KEGG" id="mmob:F6R98_00440"/>
<proteinExistence type="predicted"/>
<dbReference type="InParanoid" id="A0A5Q0BCN3"/>
<feature type="compositionally biased region" description="Basic and acidic residues" evidence="1">
    <location>
        <begin position="1"/>
        <end position="15"/>
    </location>
</feature>
<dbReference type="AlphaFoldDB" id="A0A5Q0BCN3"/>
<dbReference type="Proteomes" id="UP000325755">
    <property type="component" value="Chromosome"/>
</dbReference>
<evidence type="ECO:0000313" key="2">
    <source>
        <dbReference type="EMBL" id="QFY41269.1"/>
    </source>
</evidence>
<protein>
    <submittedName>
        <fullName evidence="2">Uncharacterized protein</fullName>
    </submittedName>
</protein>
<evidence type="ECO:0000313" key="3">
    <source>
        <dbReference type="Proteomes" id="UP000325755"/>
    </source>
</evidence>
<feature type="region of interest" description="Disordered" evidence="1">
    <location>
        <begin position="1"/>
        <end position="23"/>
    </location>
</feature>
<gene>
    <name evidence="2" type="ORF">F6R98_00440</name>
</gene>
<dbReference type="RefSeq" id="WP_153247246.1">
    <property type="nucleotide sequence ID" value="NZ_CP044205.1"/>
</dbReference>
<keyword evidence="3" id="KW-1185">Reference proteome</keyword>
<name>A0A5Q0BCN3_9GAMM</name>
<evidence type="ECO:0000256" key="1">
    <source>
        <dbReference type="SAM" id="MobiDB-lite"/>
    </source>
</evidence>
<reference evidence="2 3" key="1">
    <citation type="submission" date="2019-09" db="EMBL/GenBank/DDBJ databases">
        <title>Ecophysiology of the spiral-shaped methanotroph Methylospira mobilis as revealed by the complete genome sequence.</title>
        <authorList>
            <person name="Oshkin I.Y."/>
            <person name="Dedysh S.N."/>
            <person name="Miroshnikov K."/>
            <person name="Danilova O.V."/>
            <person name="Hakobyan A."/>
            <person name="Liesack W."/>
        </authorList>
    </citation>
    <scope>NUCLEOTIDE SEQUENCE [LARGE SCALE GENOMIC DNA]</scope>
    <source>
        <strain evidence="2 3">Shm1</strain>
    </source>
</reference>
<organism evidence="2 3">
    <name type="scientific">Candidatus Methylospira mobilis</name>
    <dbReference type="NCBI Taxonomy" id="1808979"/>
    <lineage>
        <taxon>Bacteria</taxon>
        <taxon>Pseudomonadati</taxon>
        <taxon>Pseudomonadota</taxon>
        <taxon>Gammaproteobacteria</taxon>
        <taxon>Methylococcales</taxon>
        <taxon>Methylococcaceae</taxon>
        <taxon>Candidatus Methylospira</taxon>
    </lineage>
</organism>
<accession>A0A5Q0BCN3</accession>
<dbReference type="EMBL" id="CP044205">
    <property type="protein sequence ID" value="QFY41269.1"/>
    <property type="molecule type" value="Genomic_DNA"/>
</dbReference>